<dbReference type="Proteomes" id="UP000016887">
    <property type="component" value="Chromosome"/>
</dbReference>
<protein>
    <submittedName>
        <fullName evidence="1">Predicted transcriptional regulator</fullName>
    </submittedName>
</protein>
<keyword evidence="2" id="KW-1185">Reference proteome</keyword>
<dbReference type="AlphaFoldDB" id="U3TE90"/>
<evidence type="ECO:0000313" key="1">
    <source>
        <dbReference type="EMBL" id="BAN90355.1"/>
    </source>
</evidence>
<sequence>MPGDLEGCIHVLRIASALDGERLGTIVDAAPGFGVDREDVEKCLQTLAAAGLIRLCKGRVKITWSGRAKLHRFLEAKLAGEEVG</sequence>
<dbReference type="eggNOG" id="arCOG15075">
    <property type="taxonomic scope" value="Archaea"/>
</dbReference>
<dbReference type="EMBL" id="AP012489">
    <property type="protein sequence ID" value="BAN90355.1"/>
    <property type="molecule type" value="Genomic_DNA"/>
</dbReference>
<name>U3TE90_9CREN</name>
<dbReference type="STRING" id="1198449.ACAM_0886"/>
<gene>
    <name evidence="1" type="ORF">ACAM_0886</name>
</gene>
<evidence type="ECO:0000313" key="2">
    <source>
        <dbReference type="Proteomes" id="UP000016887"/>
    </source>
</evidence>
<dbReference type="KEGG" id="acj:ACAM_0886"/>
<reference evidence="1 2" key="1">
    <citation type="journal article" date="2013" name="Appl. Environ. Microbiol.">
        <title>Variation of the Virus-Related Elements within Syntenic Genomes of the Hyperthermophilic Archaeon Aeropyrum.</title>
        <authorList>
            <person name="Daifuku T."/>
            <person name="Yoshida T."/>
            <person name="Kitamura T."/>
            <person name="Kawaichi S."/>
            <person name="Inoue T."/>
            <person name="Nomura K."/>
            <person name="Yoshida Y."/>
            <person name="Kuno S."/>
            <person name="Sako Y."/>
        </authorList>
    </citation>
    <scope>NUCLEOTIDE SEQUENCE [LARGE SCALE GENOMIC DNA]</scope>
    <source>
        <strain evidence="1 2">SY1</strain>
    </source>
</reference>
<proteinExistence type="predicted"/>
<dbReference type="GeneID" id="17110258"/>
<organism evidence="1 2">
    <name type="scientific">Aeropyrum camini SY1 = JCM 12091</name>
    <dbReference type="NCBI Taxonomy" id="1198449"/>
    <lineage>
        <taxon>Archaea</taxon>
        <taxon>Thermoproteota</taxon>
        <taxon>Thermoprotei</taxon>
        <taxon>Desulfurococcales</taxon>
        <taxon>Desulfurococcaceae</taxon>
        <taxon>Aeropyrum</taxon>
    </lineage>
</organism>
<accession>U3TE90</accession>
<dbReference type="RefSeq" id="WP_022541628.1">
    <property type="nucleotide sequence ID" value="NC_022521.1"/>
</dbReference>